<gene>
    <name evidence="6" type="ORF">A9D12_03470</name>
</gene>
<dbReference type="EMBL" id="CP016033">
    <property type="protein sequence ID" value="ANK12147.1"/>
    <property type="molecule type" value="Genomic_DNA"/>
</dbReference>
<comment type="subunit">
    <text evidence="3">Homotetramer.</text>
</comment>
<keyword evidence="7" id="KW-1185">Reference proteome</keyword>
<comment type="similarity">
    <text evidence="2">Belongs to the threonine aldolase family.</text>
</comment>
<proteinExistence type="inferred from homology"/>
<dbReference type="Proteomes" id="UP000078263">
    <property type="component" value="Chromosome"/>
</dbReference>
<dbReference type="RefSeq" id="WP_068349812.1">
    <property type="nucleotide sequence ID" value="NZ_CP016033.1"/>
</dbReference>
<dbReference type="InterPro" id="IPR001597">
    <property type="entry name" value="ArAA_b-elim_lyase/Thr_aldolase"/>
</dbReference>
<dbReference type="STRING" id="1112.A9D12_03470"/>
<evidence type="ECO:0000313" key="7">
    <source>
        <dbReference type="Proteomes" id="UP000078263"/>
    </source>
</evidence>
<dbReference type="SUPFAM" id="SSF53383">
    <property type="entry name" value="PLP-dependent transferases"/>
    <property type="match status" value="1"/>
</dbReference>
<evidence type="ECO:0000256" key="3">
    <source>
        <dbReference type="ARBA" id="ARBA00011881"/>
    </source>
</evidence>
<dbReference type="InterPro" id="IPR015422">
    <property type="entry name" value="PyrdxlP-dep_Trfase_small"/>
</dbReference>
<dbReference type="OrthoDB" id="9774495at2"/>
<dbReference type="InterPro" id="IPR015421">
    <property type="entry name" value="PyrdxlP-dep_Trfase_major"/>
</dbReference>
<dbReference type="Pfam" id="PF01212">
    <property type="entry name" value="Beta_elim_lyase"/>
    <property type="match status" value="1"/>
</dbReference>
<accession>A0A192D2I6</accession>
<protein>
    <submittedName>
        <fullName evidence="6">Threonine aldolase</fullName>
    </submittedName>
</protein>
<evidence type="ECO:0000259" key="5">
    <source>
        <dbReference type="Pfam" id="PF01212"/>
    </source>
</evidence>
<evidence type="ECO:0000313" key="6">
    <source>
        <dbReference type="EMBL" id="ANK12147.1"/>
    </source>
</evidence>
<dbReference type="GO" id="GO:0006520">
    <property type="term" value="P:amino acid metabolic process"/>
    <property type="evidence" value="ECO:0007669"/>
    <property type="project" value="InterPro"/>
</dbReference>
<keyword evidence="4" id="KW-0663">Pyridoxal phosphate</keyword>
<comment type="cofactor">
    <cofactor evidence="1">
        <name>pyridoxal 5'-phosphate</name>
        <dbReference type="ChEBI" id="CHEBI:597326"/>
    </cofactor>
</comment>
<dbReference type="Gene3D" id="3.40.640.10">
    <property type="entry name" value="Type I PLP-dependent aspartate aminotransferase-like (Major domain)"/>
    <property type="match status" value="1"/>
</dbReference>
<reference evidence="6 7" key="1">
    <citation type="submission" date="2016-05" db="EMBL/GenBank/DDBJ databases">
        <title>Compelete Genome Sequence of Bacteriochlorophyll-Synthesizing Bacterium Porphyrobacter neustonensis DSM 9434.</title>
        <authorList>
            <person name="Shi X.-L."/>
            <person name="Wu Y.-H."/>
            <person name="Cheng H."/>
            <person name="Xu L."/>
            <person name="Zhang X.-Q."/>
            <person name="Wang C.-S."/>
            <person name="Xu X.-W."/>
        </authorList>
    </citation>
    <scope>NUCLEOTIDE SEQUENCE [LARGE SCALE GENOMIC DNA]</scope>
    <source>
        <strain evidence="6 7">DSM 9434</strain>
    </source>
</reference>
<feature type="domain" description="Aromatic amino acid beta-eliminating lyase/threonine aldolase" evidence="5">
    <location>
        <begin position="7"/>
        <end position="292"/>
    </location>
</feature>
<dbReference type="GO" id="GO:0016829">
    <property type="term" value="F:lyase activity"/>
    <property type="evidence" value="ECO:0007669"/>
    <property type="project" value="InterPro"/>
</dbReference>
<dbReference type="AlphaFoldDB" id="A0A192D2I6"/>
<dbReference type="Gene3D" id="3.90.1150.10">
    <property type="entry name" value="Aspartate Aminotransferase, domain 1"/>
    <property type="match status" value="1"/>
</dbReference>
<evidence type="ECO:0000256" key="4">
    <source>
        <dbReference type="ARBA" id="ARBA00022898"/>
    </source>
</evidence>
<name>A0A192D2I6_9SPHN</name>
<dbReference type="PANTHER" id="PTHR48097:SF5">
    <property type="entry name" value="LOW SPECIFICITY L-THREONINE ALDOLASE"/>
    <property type="match status" value="1"/>
</dbReference>
<sequence>MTLAKPFLSDNAAAVHPRVWDAMRKADQPDNPYDGDRLSAELDARFTALFGRECAALWVATGTAANCLALGTLVQPHGGVVCHAEAHIEVDEGGAPGFFLHGAKLMLAQGEGAKLTPEAIAAFVDPIRNDVHQVQPHAIAITQASEYGRAYTPGELAALAAFAKDRRLGLHMDGARFANAAAFLGGSAQTAARAASGPVDSLAFGFIKNGGMGAEAVVLFDPERAMDVRYRRKRAGHLQCKGRYLAAQILAMLENDLWLANAAHANAAAQEVAAGCADRLLHPVEANELFVRLTEAERAALRAQDFAFYDWGADSARFVTAWNTRPEDAQALGKAIAAL</sequence>
<dbReference type="InterPro" id="IPR015424">
    <property type="entry name" value="PyrdxlP-dep_Trfase"/>
</dbReference>
<evidence type="ECO:0000256" key="2">
    <source>
        <dbReference type="ARBA" id="ARBA00006966"/>
    </source>
</evidence>
<organism evidence="6 7">
    <name type="scientific">Erythrobacter neustonensis</name>
    <dbReference type="NCBI Taxonomy" id="1112"/>
    <lineage>
        <taxon>Bacteria</taxon>
        <taxon>Pseudomonadati</taxon>
        <taxon>Pseudomonadota</taxon>
        <taxon>Alphaproteobacteria</taxon>
        <taxon>Sphingomonadales</taxon>
        <taxon>Erythrobacteraceae</taxon>
        <taxon>Erythrobacter/Porphyrobacter group</taxon>
        <taxon>Erythrobacter</taxon>
    </lineage>
</organism>
<evidence type="ECO:0000256" key="1">
    <source>
        <dbReference type="ARBA" id="ARBA00001933"/>
    </source>
</evidence>
<dbReference type="KEGG" id="pns:A9D12_03470"/>
<dbReference type="PANTHER" id="PTHR48097">
    <property type="entry name" value="L-THREONINE ALDOLASE-RELATED"/>
    <property type="match status" value="1"/>
</dbReference>